<reference evidence="3 4" key="1">
    <citation type="submission" date="2015-01" db="EMBL/GenBank/DDBJ databases">
        <title>Genome sequence of the anaerobic bacterium Geobacter soli GSS01, a dissimilatory Fe(III) reducer from soil.</title>
        <authorList>
            <person name="Yang G."/>
            <person name="Zhou S."/>
        </authorList>
    </citation>
    <scope>NUCLEOTIDE SEQUENCE [LARGE SCALE GENOMIC DNA]</scope>
    <source>
        <strain evidence="3 4">GSS01</strain>
    </source>
</reference>
<comment type="caution">
    <text evidence="3">The sequence shown here is derived from an EMBL/GenBank/DDBJ whole genome shotgun (WGS) entry which is preliminary data.</text>
</comment>
<dbReference type="PANTHER" id="PTHR33387:SF3">
    <property type="entry name" value="DUF985 DOMAIN-CONTAINING PROTEIN"/>
    <property type="match status" value="1"/>
</dbReference>
<dbReference type="Pfam" id="PF07866">
    <property type="entry name" value="DUF1653"/>
    <property type="match status" value="1"/>
</dbReference>
<dbReference type="AlphaFoldDB" id="A0A0C1QRS3"/>
<gene>
    <name evidence="3" type="ORF">SE37_13690</name>
</gene>
<dbReference type="CDD" id="cd06121">
    <property type="entry name" value="cupin_YML079wp"/>
    <property type="match status" value="1"/>
</dbReference>
<evidence type="ECO:0000313" key="3">
    <source>
        <dbReference type="EMBL" id="KIE43607.1"/>
    </source>
</evidence>
<dbReference type="InterPro" id="IPR037135">
    <property type="entry name" value="DUF1653-like_dom_sf"/>
</dbReference>
<sequence length="243" mass="26419">MYQEPAPGLYRHYKGGEYRVVGTARHSETDEPMVVYRCLYDNDSLWVRPLAMFLGTVAVDGTELPRFSLVARDRAGGPVATELIAGLGLERHPEGGWYRETYRAAGTIPGTLLPGQVGGERSFSTAIYFLLERGDISALHRIRSDELWHFHAGAPLIVHVITPAGSSYALTLGSDPAAGEAFQAVVPAGCWFGAETTGDYSLVGCTVAPGFDFADFEMGNRVDLLGRFPAHADIVRRLTRDGD</sequence>
<feature type="domain" description="DUF1653" evidence="2">
    <location>
        <begin position="8"/>
        <end position="68"/>
    </location>
</feature>
<dbReference type="RefSeq" id="WP_039647236.1">
    <property type="nucleotide sequence ID" value="NZ_JXBL01000001.1"/>
</dbReference>
<evidence type="ECO:0000259" key="1">
    <source>
        <dbReference type="Pfam" id="PF06172"/>
    </source>
</evidence>
<accession>A0A0C1QRS3</accession>
<proteinExistence type="predicted"/>
<dbReference type="EMBL" id="JXBL01000001">
    <property type="protein sequence ID" value="KIE43607.1"/>
    <property type="molecule type" value="Genomic_DNA"/>
</dbReference>
<keyword evidence="4" id="KW-1185">Reference proteome</keyword>
<dbReference type="Pfam" id="PF06172">
    <property type="entry name" value="Cupin_5"/>
    <property type="match status" value="1"/>
</dbReference>
<evidence type="ECO:0000313" key="4">
    <source>
        <dbReference type="Proteomes" id="UP000031433"/>
    </source>
</evidence>
<dbReference type="InterPro" id="IPR039935">
    <property type="entry name" value="YML079W-like"/>
</dbReference>
<dbReference type="InterPro" id="IPR014710">
    <property type="entry name" value="RmlC-like_jellyroll"/>
</dbReference>
<protein>
    <submittedName>
        <fullName evidence="3">Cupin</fullName>
    </submittedName>
</protein>
<evidence type="ECO:0000259" key="2">
    <source>
        <dbReference type="Pfam" id="PF07866"/>
    </source>
</evidence>
<organism evidence="3 4">
    <name type="scientific">Geobacter soli</name>
    <dbReference type="NCBI Taxonomy" id="1510391"/>
    <lineage>
        <taxon>Bacteria</taxon>
        <taxon>Pseudomonadati</taxon>
        <taxon>Thermodesulfobacteriota</taxon>
        <taxon>Desulfuromonadia</taxon>
        <taxon>Geobacterales</taxon>
        <taxon>Geobacteraceae</taxon>
        <taxon>Geobacter</taxon>
    </lineage>
</organism>
<dbReference type="InterPro" id="IPR023387">
    <property type="entry name" value="DUF1653-like_dom"/>
</dbReference>
<dbReference type="InterPro" id="IPR009327">
    <property type="entry name" value="Cupin_DUF985"/>
</dbReference>
<dbReference type="Proteomes" id="UP000031433">
    <property type="component" value="Unassembled WGS sequence"/>
</dbReference>
<name>A0A0C1QRS3_9BACT</name>
<dbReference type="PANTHER" id="PTHR33387">
    <property type="entry name" value="RMLC-LIKE JELLY ROLL FOLD PROTEIN"/>
    <property type="match status" value="1"/>
</dbReference>
<dbReference type="InterPro" id="IPR011051">
    <property type="entry name" value="RmlC_Cupin_sf"/>
</dbReference>
<dbReference type="Gene3D" id="2.60.120.10">
    <property type="entry name" value="Jelly Rolls"/>
    <property type="match status" value="1"/>
</dbReference>
<dbReference type="SUPFAM" id="SSF51182">
    <property type="entry name" value="RmlC-like cupins"/>
    <property type="match status" value="1"/>
</dbReference>
<feature type="domain" description="DUF985" evidence="1">
    <location>
        <begin position="82"/>
        <end position="218"/>
    </location>
</feature>
<dbReference type="Gene3D" id="2.30.30.320">
    <property type="entry name" value="DUF1653-like domain"/>
    <property type="match status" value="1"/>
</dbReference>